<dbReference type="EMBL" id="CP035758">
    <property type="protein sequence ID" value="QBD78971.1"/>
    <property type="molecule type" value="Genomic_DNA"/>
</dbReference>
<proteinExistence type="predicted"/>
<evidence type="ECO:0000313" key="2">
    <source>
        <dbReference type="EMBL" id="QBD78971.1"/>
    </source>
</evidence>
<dbReference type="PANTHER" id="PTHR31143:SF2">
    <property type="entry name" value="FR47-LIKE DOMAIN-CONTAINING PROTEIN-RELATED"/>
    <property type="match status" value="1"/>
</dbReference>
<dbReference type="InterPro" id="IPR000182">
    <property type="entry name" value="GNAT_dom"/>
</dbReference>
<dbReference type="InterPro" id="IPR016181">
    <property type="entry name" value="Acyl_CoA_acyltransferase"/>
</dbReference>
<accession>A0A4V0YZ98</accession>
<dbReference type="Gene3D" id="3.40.630.110">
    <property type="entry name" value="GNAT acetyltransferase-like"/>
    <property type="match status" value="1"/>
</dbReference>
<feature type="domain" description="N-acetyltransferase" evidence="1">
    <location>
        <begin position="138"/>
        <end position="272"/>
    </location>
</feature>
<dbReference type="SUPFAM" id="SSF55729">
    <property type="entry name" value="Acyl-CoA N-acyltransferases (Nat)"/>
    <property type="match status" value="1"/>
</dbReference>
<keyword evidence="2" id="KW-0808">Transferase</keyword>
<gene>
    <name evidence="2" type="ORF">EPA93_24500</name>
</gene>
<dbReference type="RefSeq" id="WP_129890024.1">
    <property type="nucleotide sequence ID" value="NZ_CP035758.1"/>
</dbReference>
<keyword evidence="3" id="KW-1185">Reference proteome</keyword>
<reference evidence="2 3" key="1">
    <citation type="submission" date="2019-01" db="EMBL/GenBank/DDBJ databases">
        <title>Ktedonosporobacter rubrisoli SCAWS-G2.</title>
        <authorList>
            <person name="Huang Y."/>
            <person name="Yan B."/>
        </authorList>
    </citation>
    <scope>NUCLEOTIDE SEQUENCE [LARGE SCALE GENOMIC DNA]</scope>
    <source>
        <strain evidence="2 3">SCAWS-G2</strain>
    </source>
</reference>
<dbReference type="Proteomes" id="UP000290365">
    <property type="component" value="Chromosome"/>
</dbReference>
<dbReference type="GO" id="GO:0016747">
    <property type="term" value="F:acyltransferase activity, transferring groups other than amino-acyl groups"/>
    <property type="evidence" value="ECO:0007669"/>
    <property type="project" value="InterPro"/>
</dbReference>
<dbReference type="KEGG" id="kbs:EPA93_24500"/>
<dbReference type="OrthoDB" id="7054616at2"/>
<dbReference type="PROSITE" id="PS51186">
    <property type="entry name" value="GNAT"/>
    <property type="match status" value="1"/>
</dbReference>
<dbReference type="CDD" id="cd04301">
    <property type="entry name" value="NAT_SF"/>
    <property type="match status" value="1"/>
</dbReference>
<dbReference type="Pfam" id="PF12746">
    <property type="entry name" value="GNAT_acetyltran"/>
    <property type="match status" value="1"/>
</dbReference>
<sequence length="272" mass="30680">MPCLLEPDNYPSVHSLFQEMTHHLAVLTVLAGIVPGKVYVDDPANPQTAILIPANQQRVYVSGEPSSRLLADVIDRQFKASLAQSYGFVVYDVSAPWKQALEHALKKQETVPGSRAYYRLRELSSPSSQPLPETLSIARIDEAIVGDATLLNRQLLIDEIHSESPSLEHFFRHNFGFCAQDGHTLVGWCLAEYHYHDRYELGIETIETHRRQGIATHLTEAVIRYAFAQGAREIGWDCWTTNTPSIATALKLGFEKALDYPVFYCHYRPEPT</sequence>
<protein>
    <submittedName>
        <fullName evidence="2">GNAT family N-acetyltransferase</fullName>
    </submittedName>
</protein>
<dbReference type="InterPro" id="IPR027365">
    <property type="entry name" value="GNAT_acetyltra_YdfB-like"/>
</dbReference>
<evidence type="ECO:0000313" key="3">
    <source>
        <dbReference type="Proteomes" id="UP000290365"/>
    </source>
</evidence>
<dbReference type="InterPro" id="IPR042573">
    <property type="entry name" value="GNAT_acetyltra_N"/>
</dbReference>
<dbReference type="AlphaFoldDB" id="A0A4V0YZ98"/>
<name>A0A4V0YZ98_KTERU</name>
<dbReference type="PANTHER" id="PTHR31143">
    <property type="match status" value="1"/>
</dbReference>
<evidence type="ECO:0000259" key="1">
    <source>
        <dbReference type="PROSITE" id="PS51186"/>
    </source>
</evidence>
<organism evidence="2 3">
    <name type="scientific">Ktedonosporobacter rubrisoli</name>
    <dbReference type="NCBI Taxonomy" id="2509675"/>
    <lineage>
        <taxon>Bacteria</taxon>
        <taxon>Bacillati</taxon>
        <taxon>Chloroflexota</taxon>
        <taxon>Ktedonobacteria</taxon>
        <taxon>Ktedonobacterales</taxon>
        <taxon>Ktedonosporobacteraceae</taxon>
        <taxon>Ktedonosporobacter</taxon>
    </lineage>
</organism>
<dbReference type="Gene3D" id="3.40.630.30">
    <property type="match status" value="1"/>
</dbReference>